<dbReference type="Pfam" id="PF07949">
    <property type="entry name" value="YbbR"/>
    <property type="match status" value="4"/>
</dbReference>
<dbReference type="InterPro" id="IPR012505">
    <property type="entry name" value="YbbR"/>
</dbReference>
<name>A0A097ATE7_THEKI</name>
<dbReference type="EMBL" id="CP009170">
    <property type="protein sequence ID" value="AIS53082.1"/>
    <property type="molecule type" value="Genomic_DNA"/>
</dbReference>
<proteinExistence type="predicted"/>
<dbReference type="eggNOG" id="COG4856">
    <property type="taxonomic scope" value="Bacteria"/>
</dbReference>
<dbReference type="Gene3D" id="2.170.120.40">
    <property type="entry name" value="YbbR-like domain"/>
    <property type="match status" value="2"/>
</dbReference>
<organism evidence="1 2">
    <name type="scientific">Thermoanaerobacter kivui</name>
    <name type="common">Acetogenium kivui</name>
    <dbReference type="NCBI Taxonomy" id="2325"/>
    <lineage>
        <taxon>Bacteria</taxon>
        <taxon>Bacillati</taxon>
        <taxon>Bacillota</taxon>
        <taxon>Clostridia</taxon>
        <taxon>Thermoanaerobacterales</taxon>
        <taxon>Thermoanaerobacteraceae</taxon>
        <taxon>Thermoanaerobacter</taxon>
    </lineage>
</organism>
<dbReference type="HOGENOM" id="CLU_039811_4_1_9"/>
<dbReference type="AlphaFoldDB" id="A0A097ATE7"/>
<dbReference type="OrthoDB" id="2111604at2"/>
<dbReference type="Gene3D" id="2.170.120.30">
    <property type="match status" value="2"/>
</dbReference>
<dbReference type="Proteomes" id="UP000029669">
    <property type="component" value="Chromosome"/>
</dbReference>
<protein>
    <submittedName>
        <fullName evidence="1">YbbR family protein</fullName>
    </submittedName>
</protein>
<dbReference type="KEGG" id="tki:TKV_c19350"/>
<dbReference type="InterPro" id="IPR053154">
    <property type="entry name" value="c-di-AMP_regulator"/>
</dbReference>
<keyword evidence="2" id="KW-1185">Reference proteome</keyword>
<dbReference type="PANTHER" id="PTHR37804:SF1">
    <property type="entry name" value="CDAA REGULATORY PROTEIN CDAR"/>
    <property type="match status" value="1"/>
</dbReference>
<evidence type="ECO:0000313" key="1">
    <source>
        <dbReference type="EMBL" id="AIS53082.1"/>
    </source>
</evidence>
<accession>A0A097ATE7</accession>
<dbReference type="RefSeq" id="WP_049685721.1">
    <property type="nucleotide sequence ID" value="NZ_CP009170.1"/>
</dbReference>
<dbReference type="PANTHER" id="PTHR37804">
    <property type="entry name" value="CDAA REGULATORY PROTEIN CDAR"/>
    <property type="match status" value="1"/>
</dbReference>
<evidence type="ECO:0000313" key="2">
    <source>
        <dbReference type="Proteomes" id="UP000029669"/>
    </source>
</evidence>
<sequence>MLTKDFTIKLLSLVLAFLLWLYVMGEENPEIPYEISNVPVKLINSDTLEKKGLIVLDEKNYTVNVKVRGRRSDVLNIAAQNISVFADLSRVNSNGTNVIPVTVEGLPRNVSLVSINPPEIKVEIDKIAKTQMQVTVKIIGNVMDGYAMQPAVPTPGEVLVIGPESKINLIKNVIAGVNVSYKKEDIKISVPVVAVDREGKEVKGVTITPNLVEVYIPVNKSIRVPVVPKIFGKPMEGYMISSVNVLPEYVYITGDETVLNTIKSISTKQIDISGKNEPVTLNVPFDLPDGVKLVKSDINAKVYIDIQKIATKEITISNIDIRGADNKNAVIQNPEIIVTVSGPESIVDGVTSADFNAYIDVTNLSPGTHSLAVNVTTNLNLQIIKIKPDKVTVNIQ</sequence>
<reference evidence="2" key="1">
    <citation type="journal article" date="2015" name="Genome Announc.">
        <title>Whole-Genome Sequences of 80 Environmental and Clinical Isolates of Burkholderia pseudomallei.</title>
        <authorList>
            <person name="Johnson S.L."/>
            <person name="Baker A.L."/>
            <person name="Chain P.S."/>
            <person name="Currie B.J."/>
            <person name="Daligault H.E."/>
            <person name="Davenport K.W."/>
            <person name="Davis C.B."/>
            <person name="Inglis T.J."/>
            <person name="Kaestli M."/>
            <person name="Koren S."/>
            <person name="Mayo M."/>
            <person name="Merritt A.J."/>
            <person name="Price E.P."/>
            <person name="Sarovich D.S."/>
            <person name="Warner J."/>
            <person name="Rosovitz M.J."/>
        </authorList>
    </citation>
    <scope>NUCLEOTIDE SEQUENCE [LARGE SCALE GENOMIC DNA]</scope>
    <source>
        <strain evidence="2">DSM 2030</strain>
    </source>
</reference>
<dbReference type="STRING" id="2325.TKV_c19350"/>
<gene>
    <name evidence="1" type="ORF">TKV_c19350</name>
</gene>